<evidence type="ECO:0000256" key="1">
    <source>
        <dbReference type="ARBA" id="ARBA00001970"/>
    </source>
</evidence>
<evidence type="ECO:0000256" key="8">
    <source>
        <dbReference type="ARBA" id="ARBA00022982"/>
    </source>
</evidence>
<organism evidence="15 16">
    <name type="scientific">Larsenimonas suaedae</name>
    <dbReference type="NCBI Taxonomy" id="1851019"/>
    <lineage>
        <taxon>Bacteria</taxon>
        <taxon>Pseudomonadati</taxon>
        <taxon>Pseudomonadota</taxon>
        <taxon>Gammaproteobacteria</taxon>
        <taxon>Oceanospirillales</taxon>
        <taxon>Halomonadaceae</taxon>
        <taxon>Larsenimonas</taxon>
    </lineage>
</organism>
<evidence type="ECO:0000256" key="9">
    <source>
        <dbReference type="ARBA" id="ARBA00022989"/>
    </source>
</evidence>
<keyword evidence="7" id="KW-0479">Metal-binding</keyword>
<dbReference type="Gene3D" id="1.20.950.20">
    <property type="entry name" value="Transmembrane di-heme cytochromes, Chain C"/>
    <property type="match status" value="1"/>
</dbReference>
<name>A0ABU1GT56_9GAMM</name>
<accession>A0ABU1GT56</accession>
<keyword evidence="9 13" id="KW-1133">Transmembrane helix</keyword>
<keyword evidence="4" id="KW-1003">Cell membrane</keyword>
<dbReference type="PANTHER" id="PTHR30529:SF1">
    <property type="entry name" value="CYTOCHROME B561 HOMOLOG 2"/>
    <property type="match status" value="1"/>
</dbReference>
<keyword evidence="11 13" id="KW-0472">Membrane</keyword>
<proteinExistence type="inferred from homology"/>
<evidence type="ECO:0000256" key="7">
    <source>
        <dbReference type="ARBA" id="ARBA00022723"/>
    </source>
</evidence>
<gene>
    <name evidence="15" type="ORF">QC825_01605</name>
</gene>
<keyword evidence="5" id="KW-0349">Heme</keyword>
<evidence type="ECO:0000256" key="2">
    <source>
        <dbReference type="ARBA" id="ARBA00004651"/>
    </source>
</evidence>
<feature type="domain" description="Cytochrome b561 bacterial/Ni-hydrogenase" evidence="14">
    <location>
        <begin position="9"/>
        <end position="175"/>
    </location>
</feature>
<evidence type="ECO:0000313" key="16">
    <source>
        <dbReference type="Proteomes" id="UP001269375"/>
    </source>
</evidence>
<evidence type="ECO:0000256" key="13">
    <source>
        <dbReference type="SAM" id="Phobius"/>
    </source>
</evidence>
<comment type="subcellular location">
    <subcellularLocation>
        <location evidence="2">Cell membrane</location>
        <topology evidence="2">Multi-pass membrane protein</topology>
    </subcellularLocation>
</comment>
<comment type="cofactor">
    <cofactor evidence="1">
        <name>heme b</name>
        <dbReference type="ChEBI" id="CHEBI:60344"/>
    </cofactor>
</comment>
<dbReference type="InterPro" id="IPR016174">
    <property type="entry name" value="Di-haem_cyt_TM"/>
</dbReference>
<evidence type="ECO:0000256" key="10">
    <source>
        <dbReference type="ARBA" id="ARBA00023004"/>
    </source>
</evidence>
<evidence type="ECO:0000256" key="12">
    <source>
        <dbReference type="ARBA" id="ARBA00037975"/>
    </source>
</evidence>
<protein>
    <submittedName>
        <fullName evidence="15">Cytochrome b</fullName>
    </submittedName>
</protein>
<keyword evidence="8" id="KW-0249">Electron transport</keyword>
<evidence type="ECO:0000313" key="15">
    <source>
        <dbReference type="EMBL" id="MDR5894767.1"/>
    </source>
</evidence>
<dbReference type="InterPro" id="IPR011577">
    <property type="entry name" value="Cyt_b561_bac/Ni-Hgenase"/>
</dbReference>
<comment type="similarity">
    <text evidence="12">Belongs to the cytochrome b561 family.</text>
</comment>
<dbReference type="PANTHER" id="PTHR30529">
    <property type="entry name" value="CYTOCHROME B561"/>
    <property type="match status" value="1"/>
</dbReference>
<evidence type="ECO:0000256" key="3">
    <source>
        <dbReference type="ARBA" id="ARBA00022448"/>
    </source>
</evidence>
<reference evidence="15 16" key="1">
    <citation type="submission" date="2023-04" db="EMBL/GenBank/DDBJ databases">
        <title>A long-awaited taxogenomic arrangement of the family Halomonadaceae.</title>
        <authorList>
            <person name="De La Haba R."/>
            <person name="Chuvochina M."/>
            <person name="Wittouck S."/>
            <person name="Arahal D.R."/>
            <person name="Sanchez-Porro C."/>
            <person name="Hugenholtz P."/>
            <person name="Ventosa A."/>
        </authorList>
    </citation>
    <scope>NUCLEOTIDE SEQUENCE [LARGE SCALE GENOMIC DNA]</scope>
    <source>
        <strain evidence="15 16">DSM 22428</strain>
    </source>
</reference>
<evidence type="ECO:0000256" key="4">
    <source>
        <dbReference type="ARBA" id="ARBA00022475"/>
    </source>
</evidence>
<dbReference type="EMBL" id="JARWAO010000001">
    <property type="protein sequence ID" value="MDR5894767.1"/>
    <property type="molecule type" value="Genomic_DNA"/>
</dbReference>
<evidence type="ECO:0000256" key="5">
    <source>
        <dbReference type="ARBA" id="ARBA00022617"/>
    </source>
</evidence>
<feature type="transmembrane region" description="Helical" evidence="13">
    <location>
        <begin position="44"/>
        <end position="69"/>
    </location>
</feature>
<comment type="caution">
    <text evidence="15">The sequence shown here is derived from an EMBL/GenBank/DDBJ whole genome shotgun (WGS) entry which is preliminary data.</text>
</comment>
<dbReference type="Pfam" id="PF01292">
    <property type="entry name" value="Ni_hydr_CYTB"/>
    <property type="match status" value="1"/>
</dbReference>
<dbReference type="InterPro" id="IPR052168">
    <property type="entry name" value="Cytochrome_b561_oxidase"/>
</dbReference>
<evidence type="ECO:0000256" key="11">
    <source>
        <dbReference type="ARBA" id="ARBA00023136"/>
    </source>
</evidence>
<evidence type="ECO:0000256" key="6">
    <source>
        <dbReference type="ARBA" id="ARBA00022692"/>
    </source>
</evidence>
<evidence type="ECO:0000259" key="14">
    <source>
        <dbReference type="Pfam" id="PF01292"/>
    </source>
</evidence>
<feature type="transmembrane region" description="Helical" evidence="13">
    <location>
        <begin position="142"/>
        <end position="160"/>
    </location>
</feature>
<keyword evidence="6 13" id="KW-0812">Transmembrane</keyword>
<keyword evidence="3" id="KW-0813">Transport</keyword>
<dbReference type="SUPFAM" id="SSF81342">
    <property type="entry name" value="Transmembrane di-heme cytochromes"/>
    <property type="match status" value="1"/>
</dbReference>
<keyword evidence="10" id="KW-0408">Iron</keyword>
<keyword evidence="16" id="KW-1185">Reference proteome</keyword>
<sequence length="180" mass="19596">MQWQDTNARYGLISRGFHWAMAALIIWQLGGVTLSLFVEGRPAWLGAWIGTHKSVGTLLLGVALIRALWGLGQLRRRPPALSRAATLGHIGLYALMIAIPLTGLAMTYISGRPLAVFGYSLWGPHDASTVMGAGAFHTAHHWLGWALLATVAGHITMAFYHHRIKKDGVLSRMLGHSRTG</sequence>
<dbReference type="RefSeq" id="WP_251592980.1">
    <property type="nucleotide sequence ID" value="NZ_JAMLJI010000002.1"/>
</dbReference>
<dbReference type="Proteomes" id="UP001269375">
    <property type="component" value="Unassembled WGS sequence"/>
</dbReference>
<feature type="transmembrane region" description="Helical" evidence="13">
    <location>
        <begin position="16"/>
        <end position="38"/>
    </location>
</feature>
<feature type="transmembrane region" description="Helical" evidence="13">
    <location>
        <begin position="90"/>
        <end position="109"/>
    </location>
</feature>